<organism evidence="2 3">
    <name type="scientific">Hydra vulgaris</name>
    <name type="common">Hydra</name>
    <name type="synonym">Hydra attenuata</name>
    <dbReference type="NCBI Taxonomy" id="6087"/>
    <lineage>
        <taxon>Eukaryota</taxon>
        <taxon>Metazoa</taxon>
        <taxon>Cnidaria</taxon>
        <taxon>Hydrozoa</taxon>
        <taxon>Hydroidolina</taxon>
        <taxon>Anthoathecata</taxon>
        <taxon>Aplanulata</taxon>
        <taxon>Hydridae</taxon>
        <taxon>Hydra</taxon>
    </lineage>
</organism>
<evidence type="ECO:0000313" key="2">
    <source>
        <dbReference type="Proteomes" id="UP001652625"/>
    </source>
</evidence>
<reference evidence="3" key="1">
    <citation type="submission" date="2025-08" db="UniProtKB">
        <authorList>
            <consortium name="RefSeq"/>
        </authorList>
    </citation>
    <scope>IDENTIFICATION</scope>
</reference>
<accession>A0ABM4CU45</accession>
<evidence type="ECO:0000313" key="3">
    <source>
        <dbReference type="RefSeq" id="XP_065665451.1"/>
    </source>
</evidence>
<feature type="compositionally biased region" description="Low complexity" evidence="1">
    <location>
        <begin position="28"/>
        <end position="37"/>
    </location>
</feature>
<proteinExistence type="predicted"/>
<dbReference type="GeneID" id="136086883"/>
<sequence length="345" mass="39144">MFNLPSSPLAASATPTASCSDTALSSSTTAAAPTPTTHRLPSFSTTPASSFDRYQACVEHCKNSIEIELKQFFQARNQSYFKKSKQCNMSKLGGKCITKENVIEFLKQKDEEKATKEAVKIAYSEDYLSFGFTYICEEEYHIPHCIVCGEKLSNSIMVPNKLKHHFSTNHIFTQSFDKLAIKTKDYFKQLLDTQGKQVKYFEKTVKISNKAQLASYKVAEMIAVQLKPHTISEYLIIPACCEMVKIMFGNEATKEIMKIPCSNDTIKNRIKNMLDDIEKTVADKLSKWHFALQIDESTDISGKAHILGFVRFLHENEIVNQFLCCLELTERSTGQDVFDSNFFLF</sequence>
<dbReference type="RefSeq" id="XP_065665451.1">
    <property type="nucleotide sequence ID" value="XM_065809379.1"/>
</dbReference>
<evidence type="ECO:0000256" key="1">
    <source>
        <dbReference type="SAM" id="MobiDB-lite"/>
    </source>
</evidence>
<dbReference type="PANTHER" id="PTHR45913:SF19">
    <property type="entry name" value="LOW QUALITY PROTEIN: ZINC FINGER BED DOMAIN-CONTAINING PROTEIN 5-LIKE"/>
    <property type="match status" value="1"/>
</dbReference>
<keyword evidence="2" id="KW-1185">Reference proteome</keyword>
<name>A0ABM4CU45_HYDVU</name>
<dbReference type="PANTHER" id="PTHR45913">
    <property type="entry name" value="EPM2A-INTERACTING PROTEIN 1"/>
    <property type="match status" value="1"/>
</dbReference>
<feature type="region of interest" description="Disordered" evidence="1">
    <location>
        <begin position="28"/>
        <end position="48"/>
    </location>
</feature>
<gene>
    <name evidence="3" type="primary">LOC136086883</name>
</gene>
<dbReference type="Proteomes" id="UP001652625">
    <property type="component" value="Chromosome 11"/>
</dbReference>
<protein>
    <submittedName>
        <fullName evidence="3">Zinc finger BED domain-containing protein 5-like</fullName>
    </submittedName>
</protein>